<keyword evidence="1" id="KW-1133">Transmembrane helix</keyword>
<dbReference type="AlphaFoldDB" id="A0A9W8BE07"/>
<feature type="transmembrane region" description="Helical" evidence="1">
    <location>
        <begin position="75"/>
        <end position="92"/>
    </location>
</feature>
<proteinExistence type="predicted"/>
<dbReference type="OrthoDB" id="5573335at2759"/>
<protein>
    <submittedName>
        <fullName evidence="2">Uncharacterized protein</fullName>
    </submittedName>
</protein>
<sequence length="116" mass="12710">MLAIKARLAARRGQKYSPCTSTSHTEDLVTWTEIAGGLAVLALLVGGLAFVLSAFLLATVGVGQLELRAVLLFKNWWVSGPLIALMAVLVLRRRLWLRLRRRQGSVAAVAEEELRS</sequence>
<comment type="caution">
    <text evidence="2">The sequence shown here is derived from an EMBL/GenBank/DDBJ whole genome shotgun (WGS) entry which is preliminary data.</text>
</comment>
<dbReference type="Proteomes" id="UP001150907">
    <property type="component" value="Unassembled WGS sequence"/>
</dbReference>
<feature type="transmembrane region" description="Helical" evidence="1">
    <location>
        <begin position="38"/>
        <end position="63"/>
    </location>
</feature>
<organism evidence="2 3">
    <name type="scientific">Coemansia thaxteri</name>
    <dbReference type="NCBI Taxonomy" id="2663907"/>
    <lineage>
        <taxon>Eukaryota</taxon>
        <taxon>Fungi</taxon>
        <taxon>Fungi incertae sedis</taxon>
        <taxon>Zoopagomycota</taxon>
        <taxon>Kickxellomycotina</taxon>
        <taxon>Kickxellomycetes</taxon>
        <taxon>Kickxellales</taxon>
        <taxon>Kickxellaceae</taxon>
        <taxon>Coemansia</taxon>
    </lineage>
</organism>
<dbReference type="EMBL" id="JANBQF010000168">
    <property type="protein sequence ID" value="KAJ2004211.1"/>
    <property type="molecule type" value="Genomic_DNA"/>
</dbReference>
<keyword evidence="1" id="KW-0812">Transmembrane</keyword>
<evidence type="ECO:0000313" key="3">
    <source>
        <dbReference type="Proteomes" id="UP001150907"/>
    </source>
</evidence>
<name>A0A9W8BE07_9FUNG</name>
<reference evidence="2" key="1">
    <citation type="submission" date="2022-07" db="EMBL/GenBank/DDBJ databases">
        <title>Phylogenomic reconstructions and comparative analyses of Kickxellomycotina fungi.</title>
        <authorList>
            <person name="Reynolds N.K."/>
            <person name="Stajich J.E."/>
            <person name="Barry K."/>
            <person name="Grigoriev I.V."/>
            <person name="Crous P."/>
            <person name="Smith M.E."/>
        </authorList>
    </citation>
    <scope>NUCLEOTIDE SEQUENCE</scope>
    <source>
        <strain evidence="2">IMI 214461</strain>
    </source>
</reference>
<accession>A0A9W8BE07</accession>
<evidence type="ECO:0000313" key="2">
    <source>
        <dbReference type="EMBL" id="KAJ2004211.1"/>
    </source>
</evidence>
<keyword evidence="1" id="KW-0472">Membrane</keyword>
<keyword evidence="3" id="KW-1185">Reference proteome</keyword>
<evidence type="ECO:0000256" key="1">
    <source>
        <dbReference type="SAM" id="Phobius"/>
    </source>
</evidence>
<gene>
    <name evidence="2" type="ORF">H4R26_002641</name>
</gene>